<dbReference type="SMART" id="SM00587">
    <property type="entry name" value="CHK"/>
    <property type="match status" value="1"/>
</dbReference>
<proteinExistence type="predicted"/>
<dbReference type="Gene3D" id="3.90.1200.10">
    <property type="match status" value="1"/>
</dbReference>
<dbReference type="Pfam" id="PF02958">
    <property type="entry name" value="EcKL"/>
    <property type="match status" value="1"/>
</dbReference>
<protein>
    <recommendedName>
        <fullName evidence="1">CHK kinase-like domain-containing protein</fullName>
    </recommendedName>
</protein>
<evidence type="ECO:0000313" key="2">
    <source>
        <dbReference type="EMBL" id="CAH4028572.1"/>
    </source>
</evidence>
<sequence length="420" mass="49229">MSETHNSITAANYISEKEIAKVIKKYFKENAVFQNYSIDFASQNMLGFLCDYLRLNVNVSFGANENRVLNCFIKSISKSNKAKAEMVQELKLYEKESKFYTIIIEMLRIPGIKAWSPKLIVALKDAMVFEDLNSLGYRMHYKLKTFDDAHIFQALRTLARFHASSIIYEEQKSVELNRPYRICEDYKDYFDKGGYKISAPWFTQCMIGALEVVKSHSKYAKTKDIIDKCDRKWRNVWKAALDLTDESSKYRNVICHRDLWNNNLMFHYKGNEPDDCLLVDFQAAKYHPPAGDVVLLLFCNLEASYREEKFNTCLKYYHSTLQFILKQNCIEINDVISFKNLQDSAKDFRLWGLVATACLVPQFWMKDDLATKIFTDSDHFNNILSQDKATFIRKMCDENVEYRIKVLDLFEEIVCEYILN</sequence>
<dbReference type="InterPro" id="IPR011009">
    <property type="entry name" value="Kinase-like_dom_sf"/>
</dbReference>
<dbReference type="EMBL" id="CALOZG010000005">
    <property type="protein sequence ID" value="CAH4028572.1"/>
    <property type="molecule type" value="Genomic_DNA"/>
</dbReference>
<dbReference type="SUPFAM" id="SSF56112">
    <property type="entry name" value="Protein kinase-like (PK-like)"/>
    <property type="match status" value="1"/>
</dbReference>
<dbReference type="InterPro" id="IPR004119">
    <property type="entry name" value="EcKL"/>
</dbReference>
<keyword evidence="3" id="KW-1185">Reference proteome</keyword>
<gene>
    <name evidence="2" type="ORF">PIBRA_LOCUS5395</name>
</gene>
<organism evidence="2 3">
    <name type="scientific">Pieris brassicae</name>
    <name type="common">White butterfly</name>
    <name type="synonym">Large white butterfly</name>
    <dbReference type="NCBI Taxonomy" id="7116"/>
    <lineage>
        <taxon>Eukaryota</taxon>
        <taxon>Metazoa</taxon>
        <taxon>Ecdysozoa</taxon>
        <taxon>Arthropoda</taxon>
        <taxon>Hexapoda</taxon>
        <taxon>Insecta</taxon>
        <taxon>Pterygota</taxon>
        <taxon>Neoptera</taxon>
        <taxon>Endopterygota</taxon>
        <taxon>Lepidoptera</taxon>
        <taxon>Glossata</taxon>
        <taxon>Ditrysia</taxon>
        <taxon>Papilionoidea</taxon>
        <taxon>Pieridae</taxon>
        <taxon>Pierinae</taxon>
        <taxon>Pieris</taxon>
    </lineage>
</organism>
<name>A0A9P0TBY6_PIEBR</name>
<comment type="caution">
    <text evidence="2">The sequence shown here is derived from an EMBL/GenBank/DDBJ whole genome shotgun (WGS) entry which is preliminary data.</text>
</comment>
<dbReference type="PANTHER" id="PTHR11012">
    <property type="entry name" value="PROTEIN KINASE-LIKE DOMAIN-CONTAINING"/>
    <property type="match status" value="1"/>
</dbReference>
<dbReference type="PANTHER" id="PTHR11012:SF48">
    <property type="entry name" value="CHK KINASE-LIKE DOMAIN-CONTAINING PROTEIN-RELATED"/>
    <property type="match status" value="1"/>
</dbReference>
<evidence type="ECO:0000259" key="1">
    <source>
        <dbReference type="SMART" id="SM00587"/>
    </source>
</evidence>
<dbReference type="InterPro" id="IPR015897">
    <property type="entry name" value="CHK_kinase-like"/>
</dbReference>
<feature type="domain" description="CHK kinase-like" evidence="1">
    <location>
        <begin position="127"/>
        <end position="327"/>
    </location>
</feature>
<dbReference type="Proteomes" id="UP001152562">
    <property type="component" value="Unassembled WGS sequence"/>
</dbReference>
<dbReference type="AlphaFoldDB" id="A0A9P0TBY6"/>
<reference evidence="2" key="1">
    <citation type="submission" date="2022-05" db="EMBL/GenBank/DDBJ databases">
        <authorList>
            <person name="Okamura Y."/>
        </authorList>
    </citation>
    <scope>NUCLEOTIDE SEQUENCE</scope>
</reference>
<evidence type="ECO:0000313" key="3">
    <source>
        <dbReference type="Proteomes" id="UP001152562"/>
    </source>
</evidence>
<accession>A0A9P0TBY6</accession>